<dbReference type="GeneID" id="20345500"/>
<reference evidence="1" key="2">
    <citation type="submission" date="2010-07" db="EMBL/GenBank/DDBJ databases">
        <authorList>
            <consortium name="The Broad Institute Genome Sequencing Platform"/>
            <consortium name="Broad Institute Genome Sequencing Center for Infectious Disease"/>
            <person name="Ma L.-J."/>
            <person name="Dead R."/>
            <person name="Young S."/>
            <person name="Zeng Q."/>
            <person name="Koehrsen M."/>
            <person name="Alvarado L."/>
            <person name="Berlin A."/>
            <person name="Chapman S.B."/>
            <person name="Chen Z."/>
            <person name="Freedman E."/>
            <person name="Gellesch M."/>
            <person name="Goldberg J."/>
            <person name="Griggs A."/>
            <person name="Gujja S."/>
            <person name="Heilman E.R."/>
            <person name="Heiman D."/>
            <person name="Hepburn T."/>
            <person name="Howarth C."/>
            <person name="Jen D."/>
            <person name="Larson L."/>
            <person name="Mehta T."/>
            <person name="Neiman D."/>
            <person name="Pearson M."/>
            <person name="Roberts A."/>
            <person name="Saif S."/>
            <person name="Shea T."/>
            <person name="Shenoy N."/>
            <person name="Sisk P."/>
            <person name="Stolte C."/>
            <person name="Sykes S."/>
            <person name="Walk T."/>
            <person name="White J."/>
            <person name="Yandava C."/>
            <person name="Haas B."/>
            <person name="Nusbaum C."/>
            <person name="Birren B."/>
        </authorList>
    </citation>
    <scope>NUCLEOTIDE SEQUENCE</scope>
    <source>
        <strain evidence="1">R3-111a-1</strain>
    </source>
</reference>
<organism evidence="1">
    <name type="scientific">Gaeumannomyces tritici (strain R3-111a-1)</name>
    <name type="common">Wheat and barley take-all root rot fungus</name>
    <name type="synonym">Gaeumannomyces graminis var. tritici</name>
    <dbReference type="NCBI Taxonomy" id="644352"/>
    <lineage>
        <taxon>Eukaryota</taxon>
        <taxon>Fungi</taxon>
        <taxon>Dikarya</taxon>
        <taxon>Ascomycota</taxon>
        <taxon>Pezizomycotina</taxon>
        <taxon>Sordariomycetes</taxon>
        <taxon>Sordariomycetidae</taxon>
        <taxon>Magnaporthales</taxon>
        <taxon>Magnaporthaceae</taxon>
        <taxon>Gaeumannomyces</taxon>
    </lineage>
</organism>
<dbReference type="AlphaFoldDB" id="J3NUT6"/>
<sequence>MHRILQRKLSLRGHWGSEADVGLDVMLLLLDANVGEAKADGCRGGRGVGCRVRAGAPKLNVISVLVNGRARGKRGVWGVRGVIGVGAKAGAEAGGCWRTMIWPSSPYGGDPATTPAAFAWRTFLTRGR</sequence>
<dbReference type="HOGENOM" id="CLU_1959724_0_0_1"/>
<proteinExistence type="predicted"/>
<evidence type="ECO:0000313" key="2">
    <source>
        <dbReference type="EnsemblFungi" id="EJT79960"/>
    </source>
</evidence>
<dbReference type="Proteomes" id="UP000006039">
    <property type="component" value="Unassembled WGS sequence"/>
</dbReference>
<dbReference type="RefSeq" id="XP_009221105.1">
    <property type="nucleotide sequence ID" value="XM_009222841.1"/>
</dbReference>
<reference evidence="1" key="3">
    <citation type="submission" date="2010-09" db="EMBL/GenBank/DDBJ databases">
        <title>Annotation of Gaeumannomyces graminis var. tritici R3-111a-1.</title>
        <authorList>
            <consortium name="The Broad Institute Genome Sequencing Platform"/>
            <person name="Ma L.-J."/>
            <person name="Dead R."/>
            <person name="Young S.K."/>
            <person name="Zeng Q."/>
            <person name="Gargeya S."/>
            <person name="Fitzgerald M."/>
            <person name="Haas B."/>
            <person name="Abouelleil A."/>
            <person name="Alvarado L."/>
            <person name="Arachchi H.M."/>
            <person name="Berlin A."/>
            <person name="Brown A."/>
            <person name="Chapman S.B."/>
            <person name="Chen Z."/>
            <person name="Dunbar C."/>
            <person name="Freedman E."/>
            <person name="Gearin G."/>
            <person name="Gellesch M."/>
            <person name="Goldberg J."/>
            <person name="Griggs A."/>
            <person name="Gujja S."/>
            <person name="Heiman D."/>
            <person name="Howarth C."/>
            <person name="Larson L."/>
            <person name="Lui A."/>
            <person name="MacDonald P.J.P."/>
            <person name="Mehta T."/>
            <person name="Montmayeur A."/>
            <person name="Murphy C."/>
            <person name="Neiman D."/>
            <person name="Pearson M."/>
            <person name="Priest M."/>
            <person name="Roberts A."/>
            <person name="Saif S."/>
            <person name="Shea T."/>
            <person name="Shenoy N."/>
            <person name="Sisk P."/>
            <person name="Stolte C."/>
            <person name="Sykes S."/>
            <person name="Yandava C."/>
            <person name="Wortman J."/>
            <person name="Nusbaum C."/>
            <person name="Birren B."/>
        </authorList>
    </citation>
    <scope>NUCLEOTIDE SEQUENCE</scope>
    <source>
        <strain evidence="1">R3-111a-1</strain>
    </source>
</reference>
<name>J3NUT6_GAET3</name>
<dbReference type="VEuPathDB" id="FungiDB:GGTG_05042"/>
<dbReference type="EnsemblFungi" id="EJT79960">
    <property type="protein sequence ID" value="EJT79960"/>
    <property type="gene ID" value="GGTG_05042"/>
</dbReference>
<dbReference type="EMBL" id="GL385396">
    <property type="protein sequence ID" value="EJT79960.1"/>
    <property type="molecule type" value="Genomic_DNA"/>
</dbReference>
<evidence type="ECO:0000313" key="3">
    <source>
        <dbReference type="Proteomes" id="UP000006039"/>
    </source>
</evidence>
<gene>
    <name evidence="2" type="primary">20345500</name>
    <name evidence="1" type="ORF">GGTG_05042</name>
</gene>
<reference evidence="3" key="1">
    <citation type="submission" date="2010-07" db="EMBL/GenBank/DDBJ databases">
        <title>The genome sequence of Gaeumannomyces graminis var. tritici strain R3-111a-1.</title>
        <authorList>
            <consortium name="The Broad Institute Genome Sequencing Platform"/>
            <person name="Ma L.-J."/>
            <person name="Dead R."/>
            <person name="Young S."/>
            <person name="Zeng Q."/>
            <person name="Koehrsen M."/>
            <person name="Alvarado L."/>
            <person name="Berlin A."/>
            <person name="Chapman S.B."/>
            <person name="Chen Z."/>
            <person name="Freedman E."/>
            <person name="Gellesch M."/>
            <person name="Goldberg J."/>
            <person name="Griggs A."/>
            <person name="Gujja S."/>
            <person name="Heilman E.R."/>
            <person name="Heiman D."/>
            <person name="Hepburn T."/>
            <person name="Howarth C."/>
            <person name="Jen D."/>
            <person name="Larson L."/>
            <person name="Mehta T."/>
            <person name="Neiman D."/>
            <person name="Pearson M."/>
            <person name="Roberts A."/>
            <person name="Saif S."/>
            <person name="Shea T."/>
            <person name="Shenoy N."/>
            <person name="Sisk P."/>
            <person name="Stolte C."/>
            <person name="Sykes S."/>
            <person name="Walk T."/>
            <person name="White J."/>
            <person name="Yandava C."/>
            <person name="Haas B."/>
            <person name="Nusbaum C."/>
            <person name="Birren B."/>
        </authorList>
    </citation>
    <scope>NUCLEOTIDE SEQUENCE [LARGE SCALE GENOMIC DNA]</scope>
    <source>
        <strain evidence="3">R3-111a-1</strain>
    </source>
</reference>
<accession>J3NUT6</accession>
<evidence type="ECO:0000313" key="1">
    <source>
        <dbReference type="EMBL" id="EJT79960.1"/>
    </source>
</evidence>
<keyword evidence="3" id="KW-1185">Reference proteome</keyword>
<reference evidence="2" key="4">
    <citation type="journal article" date="2015" name="G3 (Bethesda)">
        <title>Genome sequences of three phytopathogenic species of the Magnaporthaceae family of fungi.</title>
        <authorList>
            <person name="Okagaki L.H."/>
            <person name="Nunes C.C."/>
            <person name="Sailsbery J."/>
            <person name="Clay B."/>
            <person name="Brown D."/>
            <person name="John T."/>
            <person name="Oh Y."/>
            <person name="Young N."/>
            <person name="Fitzgerald M."/>
            <person name="Haas B.J."/>
            <person name="Zeng Q."/>
            <person name="Young S."/>
            <person name="Adiconis X."/>
            <person name="Fan L."/>
            <person name="Levin J.Z."/>
            <person name="Mitchell T.K."/>
            <person name="Okubara P.A."/>
            <person name="Farman M.L."/>
            <person name="Kohn L.M."/>
            <person name="Birren B."/>
            <person name="Ma L.-J."/>
            <person name="Dean R.A."/>
        </authorList>
    </citation>
    <scope>NUCLEOTIDE SEQUENCE</scope>
    <source>
        <strain evidence="2">R3-111a-1</strain>
    </source>
</reference>
<protein>
    <submittedName>
        <fullName evidence="1 2">Uncharacterized protein</fullName>
    </submittedName>
</protein>
<reference evidence="2" key="5">
    <citation type="submission" date="2018-04" db="UniProtKB">
        <authorList>
            <consortium name="EnsemblFungi"/>
        </authorList>
    </citation>
    <scope>IDENTIFICATION</scope>
    <source>
        <strain evidence="2">R3-111a-1</strain>
    </source>
</reference>